<evidence type="ECO:0000256" key="3">
    <source>
        <dbReference type="ARBA" id="ARBA00023002"/>
    </source>
</evidence>
<sequence>MSVSQQRKINVAVIGGGMGGLCVAIGLLQHPHVNVQIYEAAQKFAEIGAGVAFGPNAQRALQLISPETEQAYLRQATHHASKETEKIWFEFRFGTPSRDGELITAPRNETGQTTVHRAKFLDEFIRLIPEKLAHFGKRLDRLDDKGIGKGVEMHFQDGTTATADCVIGADGVHSAVRKHLLGADHPALSAKFSGCVAYRGIISMEKATEVLGERYAQTSTIWCGNDGNITTYPIDHGKMLNIAAIGANYKDWEGAWVQNIGVEKLKRDFASWGANAQKIVGLLDNPETLAYSIWDLPSAPAYWRGNVVMMGDAAHASTPFQGQGAGQAIEDAYVLESLFEVISEPTEIPKVFQAYDKVRRSRTQRVVTTSLEAIEIAALRAPGIGADLEALRDNLNWRMDWMWHRDVKGERDEAVMYFEELVAGRDIE</sequence>
<dbReference type="SUPFAM" id="SSF54373">
    <property type="entry name" value="FAD-linked reductases, C-terminal domain"/>
    <property type="match status" value="1"/>
</dbReference>
<keyword evidence="3" id="KW-0560">Oxidoreductase</keyword>
<evidence type="ECO:0000256" key="4">
    <source>
        <dbReference type="SAM" id="Phobius"/>
    </source>
</evidence>
<dbReference type="GO" id="GO:0016491">
    <property type="term" value="F:oxidoreductase activity"/>
    <property type="evidence" value="ECO:0007669"/>
    <property type="project" value="UniProtKB-KW"/>
</dbReference>
<keyword evidence="4" id="KW-1133">Transmembrane helix</keyword>
<evidence type="ECO:0000256" key="2">
    <source>
        <dbReference type="ARBA" id="ARBA00022827"/>
    </source>
</evidence>
<organism evidence="6 7">
    <name type="scientific">Peltaster fructicola</name>
    <dbReference type="NCBI Taxonomy" id="286661"/>
    <lineage>
        <taxon>Eukaryota</taxon>
        <taxon>Fungi</taxon>
        <taxon>Dikarya</taxon>
        <taxon>Ascomycota</taxon>
        <taxon>Pezizomycotina</taxon>
        <taxon>Dothideomycetes</taxon>
        <taxon>Dothideomycetes incertae sedis</taxon>
        <taxon>Peltaster</taxon>
    </lineage>
</organism>
<keyword evidence="4" id="KW-0812">Transmembrane</keyword>
<reference evidence="6 7" key="1">
    <citation type="journal article" date="2016" name="Sci. Rep.">
        <title>Peltaster fructicola genome reveals evolution from an invasive phytopathogen to an ectophytic parasite.</title>
        <authorList>
            <person name="Xu C."/>
            <person name="Chen H."/>
            <person name="Gleason M.L."/>
            <person name="Xu J.R."/>
            <person name="Liu H."/>
            <person name="Zhang R."/>
            <person name="Sun G."/>
        </authorList>
    </citation>
    <scope>NUCLEOTIDE SEQUENCE [LARGE SCALE GENOMIC DNA]</scope>
    <source>
        <strain evidence="6 7">LNHT1506</strain>
    </source>
</reference>
<dbReference type="InterPro" id="IPR036188">
    <property type="entry name" value="FAD/NAD-bd_sf"/>
</dbReference>
<keyword evidence="7" id="KW-1185">Reference proteome</keyword>
<dbReference type="PANTHER" id="PTHR46720:SF3">
    <property type="entry name" value="FAD-BINDING DOMAIN-CONTAINING PROTEIN-RELATED"/>
    <property type="match status" value="1"/>
</dbReference>
<dbReference type="InterPro" id="IPR002938">
    <property type="entry name" value="FAD-bd"/>
</dbReference>
<evidence type="ECO:0000259" key="5">
    <source>
        <dbReference type="Pfam" id="PF01494"/>
    </source>
</evidence>
<evidence type="ECO:0000256" key="1">
    <source>
        <dbReference type="ARBA" id="ARBA00022630"/>
    </source>
</evidence>
<feature type="transmembrane region" description="Helical" evidence="4">
    <location>
        <begin position="9"/>
        <end position="28"/>
    </location>
</feature>
<dbReference type="GO" id="GO:0071949">
    <property type="term" value="F:FAD binding"/>
    <property type="evidence" value="ECO:0007669"/>
    <property type="project" value="InterPro"/>
</dbReference>
<accession>A0A6H0XUZ2</accession>
<feature type="domain" description="FAD-binding" evidence="5">
    <location>
        <begin position="299"/>
        <end position="369"/>
    </location>
</feature>
<dbReference type="PRINTS" id="PR00420">
    <property type="entry name" value="RNGMNOXGNASE"/>
</dbReference>
<name>A0A6H0XUZ2_9PEZI</name>
<keyword evidence="2" id="KW-0274">FAD</keyword>
<dbReference type="Pfam" id="PF01494">
    <property type="entry name" value="FAD_binding_3"/>
    <property type="match status" value="1"/>
</dbReference>
<dbReference type="Gene3D" id="3.50.50.60">
    <property type="entry name" value="FAD/NAD(P)-binding domain"/>
    <property type="match status" value="1"/>
</dbReference>
<evidence type="ECO:0000313" key="7">
    <source>
        <dbReference type="Proteomes" id="UP000503462"/>
    </source>
</evidence>
<dbReference type="AlphaFoldDB" id="A0A6H0XUZ2"/>
<dbReference type="EMBL" id="CP051141">
    <property type="protein sequence ID" value="QIW98576.1"/>
    <property type="molecule type" value="Genomic_DNA"/>
</dbReference>
<dbReference type="InterPro" id="IPR051104">
    <property type="entry name" value="FAD_monoxygenase"/>
</dbReference>
<dbReference type="OrthoDB" id="417877at2759"/>
<dbReference type="SUPFAM" id="SSF51905">
    <property type="entry name" value="FAD/NAD(P)-binding domain"/>
    <property type="match status" value="1"/>
</dbReference>
<dbReference type="GO" id="GO:0044550">
    <property type="term" value="P:secondary metabolite biosynthetic process"/>
    <property type="evidence" value="ECO:0007669"/>
    <property type="project" value="TreeGrafter"/>
</dbReference>
<keyword evidence="4" id="KW-0472">Membrane</keyword>
<proteinExistence type="predicted"/>
<evidence type="ECO:0000313" key="6">
    <source>
        <dbReference type="EMBL" id="QIW98576.1"/>
    </source>
</evidence>
<dbReference type="Proteomes" id="UP000503462">
    <property type="component" value="Chromosome 3"/>
</dbReference>
<protein>
    <recommendedName>
        <fullName evidence="5">FAD-binding domain-containing protein</fullName>
    </recommendedName>
</protein>
<keyword evidence="1" id="KW-0285">Flavoprotein</keyword>
<dbReference type="PANTHER" id="PTHR46720">
    <property type="entry name" value="HYDROXYLASE, PUTATIVE (AFU_ORTHOLOGUE AFUA_3G01460)-RELATED"/>
    <property type="match status" value="1"/>
</dbReference>
<gene>
    <name evidence="6" type="ORF">AMS68_004094</name>
</gene>